<name>A0A183AP54_9TREM</name>
<protein>
    <submittedName>
        <fullName evidence="7">DNA_mis_repair domain-containing protein</fullName>
    </submittedName>
</protein>
<evidence type="ECO:0000259" key="4">
    <source>
        <dbReference type="SMART" id="SM01340"/>
    </source>
</evidence>
<evidence type="ECO:0000256" key="1">
    <source>
        <dbReference type="ARBA" id="ARBA00006082"/>
    </source>
</evidence>
<organism evidence="7">
    <name type="scientific">Echinostoma caproni</name>
    <dbReference type="NCBI Taxonomy" id="27848"/>
    <lineage>
        <taxon>Eukaryota</taxon>
        <taxon>Metazoa</taxon>
        <taxon>Spiralia</taxon>
        <taxon>Lophotrochozoa</taxon>
        <taxon>Platyhelminthes</taxon>
        <taxon>Trematoda</taxon>
        <taxon>Digenea</taxon>
        <taxon>Plagiorchiida</taxon>
        <taxon>Echinostomata</taxon>
        <taxon>Echinostomatoidea</taxon>
        <taxon>Echinostomatidae</taxon>
        <taxon>Echinostoma</taxon>
    </lineage>
</organism>
<evidence type="ECO:0000256" key="2">
    <source>
        <dbReference type="ARBA" id="ARBA00022763"/>
    </source>
</evidence>
<dbReference type="PANTHER" id="PTHR10073">
    <property type="entry name" value="DNA MISMATCH REPAIR PROTEIN MLH, PMS, MUTL"/>
    <property type="match status" value="1"/>
</dbReference>
<proteinExistence type="inferred from homology"/>
<dbReference type="EMBL" id="UZAN01046398">
    <property type="protein sequence ID" value="VDP84112.1"/>
    <property type="molecule type" value="Genomic_DNA"/>
</dbReference>
<evidence type="ECO:0000313" key="7">
    <source>
        <dbReference type="WBParaSite" id="ECPE_0000876501-mRNA-1"/>
    </source>
</evidence>
<dbReference type="InterPro" id="IPR014762">
    <property type="entry name" value="DNA_mismatch_repair_CS"/>
</dbReference>
<dbReference type="WBParaSite" id="ECPE_0000876501-mRNA-1">
    <property type="protein sequence ID" value="ECPE_0000876501-mRNA-1"/>
    <property type="gene ID" value="ECPE_0000876501"/>
</dbReference>
<dbReference type="Pfam" id="PF01119">
    <property type="entry name" value="DNA_mis_repair"/>
    <property type="match status" value="1"/>
</dbReference>
<dbReference type="InterPro" id="IPR038973">
    <property type="entry name" value="MutL/Mlh/Pms-like"/>
</dbReference>
<feature type="region of interest" description="Disordered" evidence="3">
    <location>
        <begin position="138"/>
        <end position="174"/>
    </location>
</feature>
<evidence type="ECO:0000313" key="5">
    <source>
        <dbReference type="EMBL" id="VDP84112.1"/>
    </source>
</evidence>
<dbReference type="InterPro" id="IPR020568">
    <property type="entry name" value="Ribosomal_Su5_D2-typ_SF"/>
</dbReference>
<dbReference type="SUPFAM" id="SSF54211">
    <property type="entry name" value="Ribosomal protein S5 domain 2-like"/>
    <property type="match status" value="1"/>
</dbReference>
<reference evidence="5 6" key="2">
    <citation type="submission" date="2018-11" db="EMBL/GenBank/DDBJ databases">
        <authorList>
            <consortium name="Pathogen Informatics"/>
        </authorList>
    </citation>
    <scope>NUCLEOTIDE SEQUENCE [LARGE SCALE GENOMIC DNA]</scope>
    <source>
        <strain evidence="5 6">Egypt</strain>
    </source>
</reference>
<dbReference type="GO" id="GO:0006298">
    <property type="term" value="P:mismatch repair"/>
    <property type="evidence" value="ECO:0007669"/>
    <property type="project" value="InterPro"/>
</dbReference>
<dbReference type="Gene3D" id="3.30.565.10">
    <property type="entry name" value="Histidine kinase-like ATPase, C-terminal domain"/>
    <property type="match status" value="1"/>
</dbReference>
<keyword evidence="6" id="KW-1185">Reference proteome</keyword>
<dbReference type="GO" id="GO:0016887">
    <property type="term" value="F:ATP hydrolysis activity"/>
    <property type="evidence" value="ECO:0007669"/>
    <property type="project" value="InterPro"/>
</dbReference>
<reference evidence="7" key="1">
    <citation type="submission" date="2016-06" db="UniProtKB">
        <authorList>
            <consortium name="WormBaseParasite"/>
        </authorList>
    </citation>
    <scope>IDENTIFICATION</scope>
</reference>
<accession>A0A183AP54</accession>
<gene>
    <name evidence="5" type="ORF">ECPE_LOCUS8739</name>
</gene>
<feature type="domain" description="DNA mismatch repair protein S5" evidence="4">
    <location>
        <begin position="92"/>
        <end position="271"/>
    </location>
</feature>
<dbReference type="Proteomes" id="UP000272942">
    <property type="component" value="Unassembled WGS sequence"/>
</dbReference>
<dbReference type="GO" id="GO:0005524">
    <property type="term" value="F:ATP binding"/>
    <property type="evidence" value="ECO:0007669"/>
    <property type="project" value="InterPro"/>
</dbReference>
<feature type="compositionally biased region" description="Polar residues" evidence="3">
    <location>
        <begin position="142"/>
        <end position="161"/>
    </location>
</feature>
<dbReference type="InterPro" id="IPR013507">
    <property type="entry name" value="DNA_mismatch_S5_2-like"/>
</dbReference>
<dbReference type="GO" id="GO:0032389">
    <property type="term" value="C:MutLalpha complex"/>
    <property type="evidence" value="ECO:0007669"/>
    <property type="project" value="TreeGrafter"/>
</dbReference>
<dbReference type="InterPro" id="IPR036890">
    <property type="entry name" value="HATPase_C_sf"/>
</dbReference>
<feature type="compositionally biased region" description="Low complexity" evidence="3">
    <location>
        <begin position="162"/>
        <end position="171"/>
    </location>
</feature>
<evidence type="ECO:0000313" key="6">
    <source>
        <dbReference type="Proteomes" id="UP000272942"/>
    </source>
</evidence>
<sequence>MMLFYVGIFLEIRLKEFGSESIEVIDYGLGIPEAQFEGITKKHCTSKLREFEDLAKVATFGFRGEALSSLCQLAEKVLVVSNGASASLRDNIAAVFGQNQLNSLIPLTEVITIPNDLLEEFNIKSSDDLEHIQLRGFISKPPGTQATSDSCSPSQRNSPKVGSSTTASHGRSSSDRQFVYVNNRPCDLPKITRLVTDLWRRCSREALSLTSSGMRMPIQSACSQYPVFVLRFEVPSASVDVNLTPDKRMLLLRNEKHVLALTKAVLLQSLYESTGVDLISLARQPSPLDVTTIQIVDLPVDSQVRISYCFCSILTLEMYRFLAYTYTHGNYTYMPEAVTMRHRKHTGVRGNAEKCLCIENCRQKINIGQIVFRYQHVSHM</sequence>
<dbReference type="OrthoDB" id="10254304at2759"/>
<dbReference type="Gene3D" id="3.30.230.10">
    <property type="match status" value="1"/>
</dbReference>
<dbReference type="GO" id="GO:0030983">
    <property type="term" value="F:mismatched DNA binding"/>
    <property type="evidence" value="ECO:0007669"/>
    <property type="project" value="InterPro"/>
</dbReference>
<dbReference type="InterPro" id="IPR014721">
    <property type="entry name" value="Ribsml_uS5_D2-typ_fold_subgr"/>
</dbReference>
<dbReference type="GO" id="GO:0140664">
    <property type="term" value="F:ATP-dependent DNA damage sensor activity"/>
    <property type="evidence" value="ECO:0007669"/>
    <property type="project" value="InterPro"/>
</dbReference>
<dbReference type="CDD" id="cd03484">
    <property type="entry name" value="MutL_Trans_hPMS_2_like"/>
    <property type="match status" value="1"/>
</dbReference>
<evidence type="ECO:0000256" key="3">
    <source>
        <dbReference type="SAM" id="MobiDB-lite"/>
    </source>
</evidence>
<dbReference type="PANTHER" id="PTHR10073:SF52">
    <property type="entry name" value="MISMATCH REPAIR ENDONUCLEASE PMS2"/>
    <property type="match status" value="1"/>
</dbReference>
<dbReference type="SUPFAM" id="SSF55874">
    <property type="entry name" value="ATPase domain of HSP90 chaperone/DNA topoisomerase II/histidine kinase"/>
    <property type="match status" value="1"/>
</dbReference>
<comment type="similarity">
    <text evidence="1">Belongs to the DNA mismatch repair MutL/HexB family.</text>
</comment>
<dbReference type="SMART" id="SM01340">
    <property type="entry name" value="DNA_mis_repair"/>
    <property type="match status" value="1"/>
</dbReference>
<dbReference type="AlphaFoldDB" id="A0A183AP54"/>
<dbReference type="PROSITE" id="PS00058">
    <property type="entry name" value="DNA_MISMATCH_REPAIR_1"/>
    <property type="match status" value="1"/>
</dbReference>
<keyword evidence="2" id="KW-0227">DNA damage</keyword>